<accession>A0A1V0S901</accession>
<dbReference type="EMBL" id="KY684083">
    <property type="protein sequence ID" value="ARF08185.1"/>
    <property type="molecule type" value="Genomic_DNA"/>
</dbReference>
<protein>
    <submittedName>
        <fullName evidence="1">Uncharacterized protein</fullName>
    </submittedName>
</protein>
<evidence type="ECO:0000313" key="1">
    <source>
        <dbReference type="EMBL" id="ARF08185.1"/>
    </source>
</evidence>
<sequence length="282" mass="33767">MSSTTVTFDDIQNDNNLKSNFLQIVLVKDNIRKIIYYPNILMVILSKHQYINTINSNHFEKQNTYEIKLSLYEEINDSINFLKDFYNYYFVQSEPIYIDFSKEYKKILFSTRYDVDHSKLYNLRLNPNKTKTDLILCKSKKANIIVQSKFNYEDNLHDILFPIFINLLKKVPNVLYTTLQFLFNQIGLDTLDGKYIEELKLLTNSKKVKLSDKSSYKIFILATCDSFRFNGNTEVKFRFNKLNDKEYFLQTLDNDNWKNYFDEPIDITKHKNILFDDIPYIY</sequence>
<gene>
    <name evidence="1" type="ORF">Catovirus_1_235</name>
</gene>
<reference evidence="1" key="1">
    <citation type="journal article" date="2017" name="Science">
        <title>Giant viruses with an expanded complement of translation system components.</title>
        <authorList>
            <person name="Schulz F."/>
            <person name="Yutin N."/>
            <person name="Ivanova N.N."/>
            <person name="Ortega D.R."/>
            <person name="Lee T.K."/>
            <person name="Vierheilig J."/>
            <person name="Daims H."/>
            <person name="Horn M."/>
            <person name="Wagner M."/>
            <person name="Jensen G.J."/>
            <person name="Kyrpides N.C."/>
            <person name="Koonin E.V."/>
            <person name="Woyke T."/>
        </authorList>
    </citation>
    <scope>NUCLEOTIDE SEQUENCE</scope>
    <source>
        <strain evidence="1">CTV1</strain>
    </source>
</reference>
<organism evidence="1">
    <name type="scientific">Catovirus CTV1</name>
    <dbReference type="NCBI Taxonomy" id="1977631"/>
    <lineage>
        <taxon>Viruses</taxon>
        <taxon>Varidnaviria</taxon>
        <taxon>Bamfordvirae</taxon>
        <taxon>Nucleocytoviricota</taxon>
        <taxon>Megaviricetes</taxon>
        <taxon>Imitervirales</taxon>
        <taxon>Mimiviridae</taxon>
        <taxon>Klosneuvirinae</taxon>
        <taxon>Catovirus</taxon>
    </lineage>
</organism>
<name>A0A1V0S901_9VIRU</name>
<proteinExistence type="predicted"/>